<dbReference type="AlphaFoldDB" id="A0A6G1KSQ8"/>
<dbReference type="SUPFAM" id="SSF53448">
    <property type="entry name" value="Nucleotide-diphospho-sugar transferases"/>
    <property type="match status" value="1"/>
</dbReference>
<protein>
    <submittedName>
        <fullName evidence="1">Glycosyltransferase family 8 protein</fullName>
    </submittedName>
</protein>
<dbReference type="OrthoDB" id="2014201at2759"/>
<dbReference type="GO" id="GO:0016740">
    <property type="term" value="F:transferase activity"/>
    <property type="evidence" value="ECO:0007669"/>
    <property type="project" value="UniProtKB-KW"/>
</dbReference>
<keyword evidence="1" id="KW-0808">Transferase</keyword>
<dbReference type="Gene3D" id="3.90.550.10">
    <property type="entry name" value="Spore Coat Polysaccharide Biosynthesis Protein SpsA, Chain A"/>
    <property type="match status" value="1"/>
</dbReference>
<sequence length="236" mass="28045">MIFESLHRLQAEADLLIMYPLLAQARDLYKAKLVPIQVKTFRNGHDPTWQDSYTKLLAFNQTQYKRVISLDSDATVLQWKRVENATDHHESSDYDIDILNKLYGSSCLIIPHQRYDVLTGEFKSENHENYLGFPDEKWNAHDIFTQPSFIHFSDWPTKKPWLEVPEEEIRDYQPRCRVVSETDQDCSDRDVWRGIRKDFTERRQRVCGHAFDKRSIDRRSESPMMSTRPRYESTLV</sequence>
<proteinExistence type="predicted"/>
<organism evidence="1 2">
    <name type="scientific">Pleomassaria siparia CBS 279.74</name>
    <dbReference type="NCBI Taxonomy" id="1314801"/>
    <lineage>
        <taxon>Eukaryota</taxon>
        <taxon>Fungi</taxon>
        <taxon>Dikarya</taxon>
        <taxon>Ascomycota</taxon>
        <taxon>Pezizomycotina</taxon>
        <taxon>Dothideomycetes</taxon>
        <taxon>Pleosporomycetidae</taxon>
        <taxon>Pleosporales</taxon>
        <taxon>Pleomassariaceae</taxon>
        <taxon>Pleomassaria</taxon>
    </lineage>
</organism>
<gene>
    <name evidence="1" type="ORF">K504DRAFT_510950</name>
</gene>
<evidence type="ECO:0000313" key="2">
    <source>
        <dbReference type="Proteomes" id="UP000799428"/>
    </source>
</evidence>
<dbReference type="InterPro" id="IPR029044">
    <property type="entry name" value="Nucleotide-diphossugar_trans"/>
</dbReference>
<evidence type="ECO:0000313" key="1">
    <source>
        <dbReference type="EMBL" id="KAF2715585.1"/>
    </source>
</evidence>
<dbReference type="Proteomes" id="UP000799428">
    <property type="component" value="Unassembled WGS sequence"/>
</dbReference>
<accession>A0A6G1KSQ8</accession>
<reference evidence="1" key="1">
    <citation type="journal article" date="2020" name="Stud. Mycol.">
        <title>101 Dothideomycetes genomes: a test case for predicting lifestyles and emergence of pathogens.</title>
        <authorList>
            <person name="Haridas S."/>
            <person name="Albert R."/>
            <person name="Binder M."/>
            <person name="Bloem J."/>
            <person name="Labutti K."/>
            <person name="Salamov A."/>
            <person name="Andreopoulos B."/>
            <person name="Baker S."/>
            <person name="Barry K."/>
            <person name="Bills G."/>
            <person name="Bluhm B."/>
            <person name="Cannon C."/>
            <person name="Castanera R."/>
            <person name="Culley D."/>
            <person name="Daum C."/>
            <person name="Ezra D."/>
            <person name="Gonzalez J."/>
            <person name="Henrissat B."/>
            <person name="Kuo A."/>
            <person name="Liang C."/>
            <person name="Lipzen A."/>
            <person name="Lutzoni F."/>
            <person name="Magnuson J."/>
            <person name="Mondo S."/>
            <person name="Nolan M."/>
            <person name="Ohm R."/>
            <person name="Pangilinan J."/>
            <person name="Park H.-J."/>
            <person name="Ramirez L."/>
            <person name="Alfaro M."/>
            <person name="Sun H."/>
            <person name="Tritt A."/>
            <person name="Yoshinaga Y."/>
            <person name="Zwiers L.-H."/>
            <person name="Turgeon B."/>
            <person name="Goodwin S."/>
            <person name="Spatafora J."/>
            <person name="Crous P."/>
            <person name="Grigoriev I."/>
        </authorList>
    </citation>
    <scope>NUCLEOTIDE SEQUENCE</scope>
    <source>
        <strain evidence="1">CBS 279.74</strain>
    </source>
</reference>
<keyword evidence="2" id="KW-1185">Reference proteome</keyword>
<dbReference type="EMBL" id="MU005764">
    <property type="protein sequence ID" value="KAF2715585.1"/>
    <property type="molecule type" value="Genomic_DNA"/>
</dbReference>
<name>A0A6G1KSQ8_9PLEO</name>